<keyword evidence="7" id="KW-1185">Reference proteome</keyword>
<dbReference type="GO" id="GO:0046306">
    <property type="term" value="P:alkanesulfonate catabolic process"/>
    <property type="evidence" value="ECO:0007669"/>
    <property type="project" value="TreeGrafter"/>
</dbReference>
<evidence type="ECO:0000313" key="6">
    <source>
        <dbReference type="EMBL" id="GGS51016.1"/>
    </source>
</evidence>
<dbReference type="GO" id="GO:0008726">
    <property type="term" value="F:alkanesulfonate monooxygenase activity"/>
    <property type="evidence" value="ECO:0007669"/>
    <property type="project" value="TreeGrafter"/>
</dbReference>
<protein>
    <submittedName>
        <fullName evidence="6">LLM class F420-dependent oxidoreductase</fullName>
    </submittedName>
</protein>
<sequence>MTGVHIGFAAPVSGSWATPDNIDRVAVRSEELGYHSLWTFQRLLSPPDGNWGPMYRSVLDPVSVLAYLAARTSRVRLGVAVVNLPFFAPPLLAKQLGTLDVLSGGRLDAGLGIGWAEEEYIAVGADRRARGRRAEEYLPLLRRFWTDPVVEHSGEFYTVPPTSMDPRPVQPGGPPVLLGGTAEAALRRAGRMADGWVSSSRADLAEIGASIEVVRAAAADAGRDPAALRMVCRGVVVVGERRKPLTGSLEQIRADLGDLAAQGVTEVFVDLNFDPSIGSPDADPAESMRRAEDVMAALAP</sequence>
<evidence type="ECO:0000256" key="1">
    <source>
        <dbReference type="ARBA" id="ARBA00022630"/>
    </source>
</evidence>
<comment type="caution">
    <text evidence="6">The sequence shown here is derived from an EMBL/GenBank/DDBJ whole genome shotgun (WGS) entry which is preliminary data.</text>
</comment>
<dbReference type="EMBL" id="BMRB01000005">
    <property type="protein sequence ID" value="GGS51016.1"/>
    <property type="molecule type" value="Genomic_DNA"/>
</dbReference>
<evidence type="ECO:0000313" key="7">
    <source>
        <dbReference type="Proteomes" id="UP000660680"/>
    </source>
</evidence>
<dbReference type="InterPro" id="IPR050172">
    <property type="entry name" value="SsuD_RutA_monooxygenase"/>
</dbReference>
<dbReference type="AlphaFoldDB" id="A0A918GNS6"/>
<dbReference type="PANTHER" id="PTHR42847:SF4">
    <property type="entry name" value="ALKANESULFONATE MONOOXYGENASE-RELATED"/>
    <property type="match status" value="1"/>
</dbReference>
<organism evidence="6 7">
    <name type="scientific">Actinokineospora fastidiosa</name>
    <dbReference type="NCBI Taxonomy" id="1816"/>
    <lineage>
        <taxon>Bacteria</taxon>
        <taxon>Bacillati</taxon>
        <taxon>Actinomycetota</taxon>
        <taxon>Actinomycetes</taxon>
        <taxon>Pseudonocardiales</taxon>
        <taxon>Pseudonocardiaceae</taxon>
        <taxon>Actinokineospora</taxon>
    </lineage>
</organism>
<keyword evidence="3" id="KW-0560">Oxidoreductase</keyword>
<dbReference type="InterPro" id="IPR036661">
    <property type="entry name" value="Luciferase-like_sf"/>
</dbReference>
<dbReference type="Gene3D" id="3.20.20.30">
    <property type="entry name" value="Luciferase-like domain"/>
    <property type="match status" value="1"/>
</dbReference>
<keyword evidence="1" id="KW-0285">Flavoprotein</keyword>
<evidence type="ECO:0000256" key="4">
    <source>
        <dbReference type="ARBA" id="ARBA00023033"/>
    </source>
</evidence>
<accession>A0A918GNS6</accession>
<keyword evidence="2" id="KW-0288">FMN</keyword>
<evidence type="ECO:0000259" key="5">
    <source>
        <dbReference type="Pfam" id="PF00296"/>
    </source>
</evidence>
<gene>
    <name evidence="6" type="ORF">GCM10010171_52780</name>
</gene>
<feature type="domain" description="Luciferase-like" evidence="5">
    <location>
        <begin position="15"/>
        <end position="243"/>
    </location>
</feature>
<dbReference type="Proteomes" id="UP000660680">
    <property type="component" value="Unassembled WGS sequence"/>
</dbReference>
<dbReference type="PANTHER" id="PTHR42847">
    <property type="entry name" value="ALKANESULFONATE MONOOXYGENASE"/>
    <property type="match status" value="1"/>
</dbReference>
<evidence type="ECO:0000256" key="3">
    <source>
        <dbReference type="ARBA" id="ARBA00023002"/>
    </source>
</evidence>
<reference evidence="6" key="1">
    <citation type="journal article" date="2014" name="Int. J. Syst. Evol. Microbiol.">
        <title>Complete genome sequence of Corynebacterium casei LMG S-19264T (=DSM 44701T), isolated from a smear-ripened cheese.</title>
        <authorList>
            <consortium name="US DOE Joint Genome Institute (JGI-PGF)"/>
            <person name="Walter F."/>
            <person name="Albersmeier A."/>
            <person name="Kalinowski J."/>
            <person name="Ruckert C."/>
        </authorList>
    </citation>
    <scope>NUCLEOTIDE SEQUENCE</scope>
    <source>
        <strain evidence="6">JCM 3276</strain>
    </source>
</reference>
<evidence type="ECO:0000256" key="2">
    <source>
        <dbReference type="ARBA" id="ARBA00022643"/>
    </source>
</evidence>
<name>A0A918GNS6_9PSEU</name>
<dbReference type="NCBIfam" id="TIGR03619">
    <property type="entry name" value="F420_Rv2161c"/>
    <property type="match status" value="1"/>
</dbReference>
<reference evidence="6" key="2">
    <citation type="submission" date="2020-09" db="EMBL/GenBank/DDBJ databases">
        <authorList>
            <person name="Sun Q."/>
            <person name="Ohkuma M."/>
        </authorList>
    </citation>
    <scope>NUCLEOTIDE SEQUENCE</scope>
    <source>
        <strain evidence="6">JCM 3276</strain>
    </source>
</reference>
<dbReference type="InterPro" id="IPR019921">
    <property type="entry name" value="Lucif-like_OxRdtase_Rv2161c"/>
</dbReference>
<dbReference type="SUPFAM" id="SSF51679">
    <property type="entry name" value="Bacterial luciferase-like"/>
    <property type="match status" value="1"/>
</dbReference>
<keyword evidence="4" id="KW-0503">Monooxygenase</keyword>
<proteinExistence type="predicted"/>
<dbReference type="InterPro" id="IPR011251">
    <property type="entry name" value="Luciferase-like_dom"/>
</dbReference>
<dbReference type="Pfam" id="PF00296">
    <property type="entry name" value="Bac_luciferase"/>
    <property type="match status" value="1"/>
</dbReference>